<comment type="caution">
    <text evidence="16">The sequence shown here is derived from an EMBL/GenBank/DDBJ whole genome shotgun (WGS) entry which is preliminary data.</text>
</comment>
<keyword evidence="8" id="KW-0418">Kinase</keyword>
<dbReference type="InterPro" id="IPR001245">
    <property type="entry name" value="Ser-Thr/Tyr_kinase_cat_dom"/>
</dbReference>
<name>A0A2H5PPE8_CITUN</name>
<evidence type="ECO:0000256" key="10">
    <source>
        <dbReference type="ARBA" id="ARBA00022989"/>
    </source>
</evidence>
<keyword evidence="17" id="KW-1185">Reference proteome</keyword>
<comment type="catalytic activity">
    <reaction evidence="12">
        <text>L-threonyl-[protein] + ATP = O-phospho-L-threonyl-[protein] + ADP + H(+)</text>
        <dbReference type="Rhea" id="RHEA:46608"/>
        <dbReference type="Rhea" id="RHEA-COMP:11060"/>
        <dbReference type="Rhea" id="RHEA-COMP:11605"/>
        <dbReference type="ChEBI" id="CHEBI:15378"/>
        <dbReference type="ChEBI" id="CHEBI:30013"/>
        <dbReference type="ChEBI" id="CHEBI:30616"/>
        <dbReference type="ChEBI" id="CHEBI:61977"/>
        <dbReference type="ChEBI" id="CHEBI:456216"/>
        <dbReference type="EC" id="2.7.11.1"/>
    </reaction>
</comment>
<gene>
    <name evidence="16" type="ORF">CUMW_154980</name>
</gene>
<keyword evidence="9" id="KW-0067">ATP-binding</keyword>
<dbReference type="PROSITE" id="PS50011">
    <property type="entry name" value="PROTEIN_KINASE_DOM"/>
    <property type="match status" value="1"/>
</dbReference>
<keyword evidence="6" id="KW-0812">Transmembrane</keyword>
<dbReference type="PANTHER" id="PTHR47982">
    <property type="entry name" value="PROLINE-RICH RECEPTOR-LIKE PROTEIN KINASE PERK4"/>
    <property type="match status" value="1"/>
</dbReference>
<dbReference type="SUPFAM" id="SSF56112">
    <property type="entry name" value="Protein kinase-like (PK-like)"/>
    <property type="match status" value="1"/>
</dbReference>
<evidence type="ECO:0000313" key="16">
    <source>
        <dbReference type="EMBL" id="GAY54211.1"/>
    </source>
</evidence>
<feature type="compositionally biased region" description="Low complexity" evidence="14">
    <location>
        <begin position="493"/>
        <end position="528"/>
    </location>
</feature>
<feature type="domain" description="Protein kinase" evidence="15">
    <location>
        <begin position="348"/>
        <end position="573"/>
    </location>
</feature>
<evidence type="ECO:0000256" key="14">
    <source>
        <dbReference type="SAM" id="MobiDB-lite"/>
    </source>
</evidence>
<comment type="catalytic activity">
    <reaction evidence="13">
        <text>L-seryl-[protein] + ATP = O-phospho-L-seryl-[protein] + ADP + H(+)</text>
        <dbReference type="Rhea" id="RHEA:17989"/>
        <dbReference type="Rhea" id="RHEA-COMP:9863"/>
        <dbReference type="Rhea" id="RHEA-COMP:11604"/>
        <dbReference type="ChEBI" id="CHEBI:15378"/>
        <dbReference type="ChEBI" id="CHEBI:29999"/>
        <dbReference type="ChEBI" id="CHEBI:30616"/>
        <dbReference type="ChEBI" id="CHEBI:83421"/>
        <dbReference type="ChEBI" id="CHEBI:456216"/>
        <dbReference type="EC" id="2.7.11.1"/>
    </reaction>
</comment>
<evidence type="ECO:0000256" key="3">
    <source>
        <dbReference type="ARBA" id="ARBA00022475"/>
    </source>
</evidence>
<evidence type="ECO:0000256" key="7">
    <source>
        <dbReference type="ARBA" id="ARBA00022741"/>
    </source>
</evidence>
<dbReference type="GO" id="GO:0005886">
    <property type="term" value="C:plasma membrane"/>
    <property type="evidence" value="ECO:0007669"/>
    <property type="project" value="UniProtKB-SubCell"/>
</dbReference>
<evidence type="ECO:0000256" key="1">
    <source>
        <dbReference type="ARBA" id="ARBA00004162"/>
    </source>
</evidence>
<dbReference type="GO" id="GO:0005524">
    <property type="term" value="F:ATP binding"/>
    <property type="evidence" value="ECO:0007669"/>
    <property type="project" value="UniProtKB-KW"/>
</dbReference>
<dbReference type="GO" id="GO:0004674">
    <property type="term" value="F:protein serine/threonine kinase activity"/>
    <property type="evidence" value="ECO:0007669"/>
    <property type="project" value="UniProtKB-KW"/>
</dbReference>
<organism evidence="16 17">
    <name type="scientific">Citrus unshiu</name>
    <name type="common">Satsuma mandarin</name>
    <name type="synonym">Citrus nobilis var. unshiu</name>
    <dbReference type="NCBI Taxonomy" id="55188"/>
    <lineage>
        <taxon>Eukaryota</taxon>
        <taxon>Viridiplantae</taxon>
        <taxon>Streptophyta</taxon>
        <taxon>Embryophyta</taxon>
        <taxon>Tracheophyta</taxon>
        <taxon>Spermatophyta</taxon>
        <taxon>Magnoliopsida</taxon>
        <taxon>eudicotyledons</taxon>
        <taxon>Gunneridae</taxon>
        <taxon>Pentapetalae</taxon>
        <taxon>rosids</taxon>
        <taxon>malvids</taxon>
        <taxon>Sapindales</taxon>
        <taxon>Rutaceae</taxon>
        <taxon>Aurantioideae</taxon>
        <taxon>Citrus</taxon>
    </lineage>
</organism>
<evidence type="ECO:0000256" key="12">
    <source>
        <dbReference type="ARBA" id="ARBA00047899"/>
    </source>
</evidence>
<dbReference type="Gene3D" id="3.30.200.20">
    <property type="entry name" value="Phosphorylase Kinase, domain 1"/>
    <property type="match status" value="1"/>
</dbReference>
<evidence type="ECO:0000256" key="5">
    <source>
        <dbReference type="ARBA" id="ARBA00022679"/>
    </source>
</evidence>
<keyword evidence="4" id="KW-0723">Serine/threonine-protein kinase</keyword>
<evidence type="ECO:0000259" key="15">
    <source>
        <dbReference type="PROSITE" id="PS50011"/>
    </source>
</evidence>
<feature type="region of interest" description="Disordered" evidence="14">
    <location>
        <begin position="491"/>
        <end position="559"/>
    </location>
</feature>
<evidence type="ECO:0000256" key="4">
    <source>
        <dbReference type="ARBA" id="ARBA00022527"/>
    </source>
</evidence>
<keyword evidence="11" id="KW-0472">Membrane</keyword>
<feature type="compositionally biased region" description="Polar residues" evidence="14">
    <location>
        <begin position="227"/>
        <end position="243"/>
    </location>
</feature>
<keyword evidence="10" id="KW-1133">Transmembrane helix</keyword>
<keyword evidence="5" id="KW-0808">Transferase</keyword>
<dbReference type="STRING" id="55188.A0A2H5PPE8"/>
<comment type="subcellular location">
    <subcellularLocation>
        <location evidence="1">Cell membrane</location>
        <topology evidence="1">Single-pass membrane protein</topology>
    </subcellularLocation>
</comment>
<evidence type="ECO:0000256" key="6">
    <source>
        <dbReference type="ARBA" id="ARBA00022692"/>
    </source>
</evidence>
<evidence type="ECO:0000313" key="17">
    <source>
        <dbReference type="Proteomes" id="UP000236630"/>
    </source>
</evidence>
<sequence length="573" mass="64418">MTEELCERVVVIQDASRDVNSSAIGGILKNLSLKHGDSLKFLAVLHQVNNPMGYKIRLDSSSMVRTNQKIIEEHISRKKEEYQTNVEIEQISKLCQAENIEFEIEVRPGVSLKTVAVRVAKKFKATWIILDRHVKQKSYYLENLSCKISRMKRDNSMEHLRGHKAIAKNKLQVEKINQDDQVSYDEMIPGSPRRKDSAKKSQISHKPNSDDEQDDGVGEPPWHNNRNKSTSFPKASSSDQLLTISRVLSKEASSSGYTETKHSSPLEPNGEEDDTFSIDLNKENFTSSPDADLESQKQISKNIESWLATSPNEAFDNSICPVCQNRRPKIGWTRDFTCAELRAATDGFSGSKYLSEGGFGSVFKGEINGLMIAVKQHKDASSQGDREFKSEVQVLSKARHENVVMLLGSCSDGNKRLLVYEYARPLLKERNYPDLIDPRIIDCYDVHQLFWMVQIAKKCLSKDPQKRLPMDTVVDALKSIMEGTATSNIRGFSPGSDYGSSTSYSDSSESPSQSEDTSLSVDTTSVSSMNVRYPPTPPIQTFRRHPPSPSLPARRSTSSVQRRGYVLYDEMII</sequence>
<evidence type="ECO:0000256" key="9">
    <source>
        <dbReference type="ARBA" id="ARBA00022840"/>
    </source>
</evidence>
<dbReference type="Proteomes" id="UP000236630">
    <property type="component" value="Unassembled WGS sequence"/>
</dbReference>
<accession>A0A2H5PPE8</accession>
<evidence type="ECO:0000256" key="8">
    <source>
        <dbReference type="ARBA" id="ARBA00022777"/>
    </source>
</evidence>
<keyword evidence="3" id="KW-1003">Cell membrane</keyword>
<dbReference type="InterPro" id="IPR047117">
    <property type="entry name" value="PERK1-13-like"/>
</dbReference>
<dbReference type="Pfam" id="PF07714">
    <property type="entry name" value="PK_Tyr_Ser-Thr"/>
    <property type="match status" value="1"/>
</dbReference>
<dbReference type="EMBL" id="BDQV01000102">
    <property type="protein sequence ID" value="GAY54211.1"/>
    <property type="molecule type" value="Genomic_DNA"/>
</dbReference>
<protein>
    <recommendedName>
        <fullName evidence="2">non-specific serine/threonine protein kinase</fullName>
        <ecNumber evidence="2">2.7.11.1</ecNumber>
    </recommendedName>
</protein>
<dbReference type="EC" id="2.7.11.1" evidence="2"/>
<keyword evidence="7" id="KW-0547">Nucleotide-binding</keyword>
<dbReference type="PANTHER" id="PTHR47982:SF42">
    <property type="entry name" value="PROTEIN KINASE DOMAIN-CONTAINING PROTEIN"/>
    <property type="match status" value="1"/>
</dbReference>
<dbReference type="InterPro" id="IPR000719">
    <property type="entry name" value="Prot_kinase_dom"/>
</dbReference>
<dbReference type="InterPro" id="IPR011009">
    <property type="entry name" value="Kinase-like_dom_sf"/>
</dbReference>
<evidence type="ECO:0000256" key="13">
    <source>
        <dbReference type="ARBA" id="ARBA00048679"/>
    </source>
</evidence>
<dbReference type="AlphaFoldDB" id="A0A2H5PPE8"/>
<evidence type="ECO:0000256" key="2">
    <source>
        <dbReference type="ARBA" id="ARBA00012513"/>
    </source>
</evidence>
<dbReference type="FunFam" id="3.30.200.20:FF:000604">
    <property type="entry name" value="Proline-rich receptor-like protein kinase PERK8"/>
    <property type="match status" value="1"/>
</dbReference>
<proteinExistence type="predicted"/>
<feature type="region of interest" description="Disordered" evidence="14">
    <location>
        <begin position="171"/>
        <end position="276"/>
    </location>
</feature>
<evidence type="ECO:0000256" key="11">
    <source>
        <dbReference type="ARBA" id="ARBA00023136"/>
    </source>
</evidence>
<reference evidence="16 17" key="1">
    <citation type="journal article" date="2017" name="Front. Genet.">
        <title>Draft sequencing of the heterozygous diploid genome of Satsuma (Citrus unshiu Marc.) using a hybrid assembly approach.</title>
        <authorList>
            <person name="Shimizu T."/>
            <person name="Tanizawa Y."/>
            <person name="Mochizuki T."/>
            <person name="Nagasaki H."/>
            <person name="Yoshioka T."/>
            <person name="Toyoda A."/>
            <person name="Fujiyama A."/>
            <person name="Kaminuma E."/>
            <person name="Nakamura Y."/>
        </authorList>
    </citation>
    <scope>NUCLEOTIDE SEQUENCE [LARGE SCALE GENOMIC DNA]</scope>
    <source>
        <strain evidence="17">cv. Miyagawa wase</strain>
    </source>
</reference>